<feature type="transmembrane region" description="Helical" evidence="2">
    <location>
        <begin position="49"/>
        <end position="67"/>
    </location>
</feature>
<reference evidence="3 4" key="1">
    <citation type="journal article" date="2018" name="Mol. Biol. Evol.">
        <title>Broad Genomic Sampling Reveals a Smut Pathogenic Ancestry of the Fungal Clade Ustilaginomycotina.</title>
        <authorList>
            <person name="Kijpornyongpan T."/>
            <person name="Mondo S.J."/>
            <person name="Barry K."/>
            <person name="Sandor L."/>
            <person name="Lee J."/>
            <person name="Lipzen A."/>
            <person name="Pangilinan J."/>
            <person name="LaButti K."/>
            <person name="Hainaut M."/>
            <person name="Henrissat B."/>
            <person name="Grigoriev I.V."/>
            <person name="Spatafora J.W."/>
            <person name="Aime M.C."/>
        </authorList>
    </citation>
    <scope>NUCLEOTIDE SEQUENCE [LARGE SCALE GENOMIC DNA]</scope>
    <source>
        <strain evidence="3 4">MCA 3882</strain>
    </source>
</reference>
<organism evidence="3 4">
    <name type="scientific">Meira miltonrushii</name>
    <dbReference type="NCBI Taxonomy" id="1280837"/>
    <lineage>
        <taxon>Eukaryota</taxon>
        <taxon>Fungi</taxon>
        <taxon>Dikarya</taxon>
        <taxon>Basidiomycota</taxon>
        <taxon>Ustilaginomycotina</taxon>
        <taxon>Exobasidiomycetes</taxon>
        <taxon>Exobasidiales</taxon>
        <taxon>Brachybasidiaceae</taxon>
        <taxon>Meira</taxon>
    </lineage>
</organism>
<dbReference type="InParanoid" id="A0A316VH56"/>
<keyword evidence="2" id="KW-0472">Membrane</keyword>
<dbReference type="GeneID" id="37023355"/>
<name>A0A316VH56_9BASI</name>
<sequence length="103" mass="10824">MSGEARCPLGFTGTPPVGHPTIPGLKGGNGDASGKPSITSTLAAYKPSTLLIVDAIFLGLCIIAAIYRDDLKALLQRSTSSSTPAVQLPHAMLFRFTISSRYF</sequence>
<dbReference type="AlphaFoldDB" id="A0A316VH56"/>
<dbReference type="Proteomes" id="UP000245771">
    <property type="component" value="Unassembled WGS sequence"/>
</dbReference>
<gene>
    <name evidence="3" type="ORF">FA14DRAFT_187124</name>
</gene>
<feature type="region of interest" description="Disordered" evidence="1">
    <location>
        <begin position="1"/>
        <end position="33"/>
    </location>
</feature>
<dbReference type="OrthoDB" id="2553690at2759"/>
<dbReference type="RefSeq" id="XP_025357289.1">
    <property type="nucleotide sequence ID" value="XM_025501574.1"/>
</dbReference>
<evidence type="ECO:0000256" key="2">
    <source>
        <dbReference type="SAM" id="Phobius"/>
    </source>
</evidence>
<dbReference type="EMBL" id="KZ819602">
    <property type="protein sequence ID" value="PWN36987.1"/>
    <property type="molecule type" value="Genomic_DNA"/>
</dbReference>
<accession>A0A316VH56</accession>
<keyword evidence="2" id="KW-0812">Transmembrane</keyword>
<keyword evidence="2" id="KW-1133">Transmembrane helix</keyword>
<keyword evidence="4" id="KW-1185">Reference proteome</keyword>
<evidence type="ECO:0000313" key="3">
    <source>
        <dbReference type="EMBL" id="PWN36987.1"/>
    </source>
</evidence>
<evidence type="ECO:0000313" key="4">
    <source>
        <dbReference type="Proteomes" id="UP000245771"/>
    </source>
</evidence>
<evidence type="ECO:0000256" key="1">
    <source>
        <dbReference type="SAM" id="MobiDB-lite"/>
    </source>
</evidence>
<proteinExistence type="predicted"/>
<protein>
    <submittedName>
        <fullName evidence="3">Uncharacterized protein</fullName>
    </submittedName>
</protein>